<feature type="domain" description="C2H2-type" evidence="9">
    <location>
        <begin position="279"/>
        <end position="306"/>
    </location>
</feature>
<comment type="subcellular location">
    <subcellularLocation>
        <location evidence="1">Nucleus</location>
    </subcellularLocation>
</comment>
<evidence type="ECO:0000256" key="4">
    <source>
        <dbReference type="ARBA" id="ARBA00022771"/>
    </source>
</evidence>
<keyword evidence="6" id="KW-0238">DNA-binding</keyword>
<dbReference type="PROSITE" id="PS00028">
    <property type="entry name" value="ZINC_FINGER_C2H2_1"/>
    <property type="match status" value="6"/>
</dbReference>
<dbReference type="SMART" id="SM00355">
    <property type="entry name" value="ZnF_C2H2"/>
    <property type="match status" value="9"/>
</dbReference>
<feature type="domain" description="C2H2-type" evidence="9">
    <location>
        <begin position="351"/>
        <end position="378"/>
    </location>
</feature>
<reference evidence="11" key="1">
    <citation type="journal article" date="2008" name="Insect Biochem. Mol. Biol.">
        <title>The genome of a lepidopteran model insect, the silkworm Bombyx mori.</title>
        <authorList>
            <consortium name="International Silkworm Genome Consortium"/>
        </authorList>
    </citation>
    <scope>NUCLEOTIDE SEQUENCE [LARGE SCALE GENOMIC DNA]</scope>
    <source>
        <strain evidence="11">p50T</strain>
    </source>
</reference>
<keyword evidence="3" id="KW-0677">Repeat</keyword>
<dbReference type="EnsemblMetazoa" id="XM_004922204.3">
    <property type="protein sequence ID" value="XP_004922261.1"/>
    <property type="gene ID" value="LOC101743205"/>
</dbReference>
<dbReference type="GO" id="GO:0008270">
    <property type="term" value="F:zinc ion binding"/>
    <property type="evidence" value="ECO:0007669"/>
    <property type="project" value="UniProtKB-KW"/>
</dbReference>
<dbReference type="RefSeq" id="XP_004922261.1">
    <property type="nucleotide sequence ID" value="XM_004922204.4"/>
</dbReference>
<protein>
    <recommendedName>
        <fullName evidence="9">C2H2-type domain-containing protein</fullName>
    </recommendedName>
</protein>
<dbReference type="InterPro" id="IPR036236">
    <property type="entry name" value="Znf_C2H2_sf"/>
</dbReference>
<evidence type="ECO:0000256" key="5">
    <source>
        <dbReference type="ARBA" id="ARBA00022833"/>
    </source>
</evidence>
<feature type="domain" description="C2H2-type" evidence="9">
    <location>
        <begin position="319"/>
        <end position="347"/>
    </location>
</feature>
<dbReference type="InterPro" id="IPR050589">
    <property type="entry name" value="Ikaros_C2H2-ZF"/>
</dbReference>
<dbReference type="Proteomes" id="UP000005204">
    <property type="component" value="Unassembled WGS sequence"/>
</dbReference>
<dbReference type="Pfam" id="PF13894">
    <property type="entry name" value="zf-C2H2_4"/>
    <property type="match status" value="1"/>
</dbReference>
<keyword evidence="4 8" id="KW-0863">Zinc-finger</keyword>
<keyword evidence="7" id="KW-0539">Nucleus</keyword>
<evidence type="ECO:0000256" key="8">
    <source>
        <dbReference type="PROSITE-ProRule" id="PRU00042"/>
    </source>
</evidence>
<accession>A0A8R1WER3</accession>
<keyword evidence="11" id="KW-1185">Reference proteome</keyword>
<evidence type="ECO:0000256" key="7">
    <source>
        <dbReference type="ARBA" id="ARBA00023242"/>
    </source>
</evidence>
<dbReference type="PROSITE" id="PS50157">
    <property type="entry name" value="ZINC_FINGER_C2H2_2"/>
    <property type="match status" value="6"/>
</dbReference>
<dbReference type="OrthoDB" id="6077919at2759"/>
<sequence length="540" mass="62828">MVSTMASFLCFVCHSTINSITNEATREKYREVIGMNLCQDSHLCHICRHILNKLWLFRSKCLKRSSEYPSLFSEDVPIRLQRTDTECHILCPKSDSCQTLQTGYSSQYVCDERNLDENRKDADDYHVHQLQDERNYIDYYEDLDALNEFYGNDNPIVDKGANALNVLDDDNIDGEIEGSVPEQIKIQNEFIEDHVQMINDDGNEGSAKLDDTKTRKVKNKRQKKILTDLEEQKAVLDAMRKGKKYLEAEFKCYNCAVGFLFKDTYQAHMMRHEESNGEYRCEVCTLRFACASVLRAHSKTHSLERSRRRVKVDANGTQVPCHLCGRIFMDTTNLKQHLKRFHNQKNNNRTYSCSVCGKSYSNQGAVRTHMIKHINRKFNCDKCPSTFSSPYTLNQHKKKHDDVTALHHCETCDVTYNSRKSLMAHKRNTFAHQQTVFACRACNRLCPTKRSLESHMAAVHSATKDFCCEVCDARYTNRKSWVRHVATHDPSRAKEVFICYRCPKTFKSRSMLTRHLKKVCEKEKLIIEENNYYQENVSNL</sequence>
<evidence type="ECO:0000256" key="3">
    <source>
        <dbReference type="ARBA" id="ARBA00022737"/>
    </source>
</evidence>
<evidence type="ECO:0000256" key="1">
    <source>
        <dbReference type="ARBA" id="ARBA00004123"/>
    </source>
</evidence>
<keyword evidence="5" id="KW-0862">Zinc</keyword>
<dbReference type="Pfam" id="PF12874">
    <property type="entry name" value="zf-met"/>
    <property type="match status" value="2"/>
</dbReference>
<evidence type="ECO:0000256" key="6">
    <source>
        <dbReference type="ARBA" id="ARBA00023125"/>
    </source>
</evidence>
<feature type="domain" description="C2H2-type" evidence="9">
    <location>
        <begin position="378"/>
        <end position="405"/>
    </location>
</feature>
<dbReference type="GO" id="GO:0000978">
    <property type="term" value="F:RNA polymerase II cis-regulatory region sequence-specific DNA binding"/>
    <property type="evidence" value="ECO:0007669"/>
    <property type="project" value="TreeGrafter"/>
</dbReference>
<dbReference type="GO" id="GO:0003700">
    <property type="term" value="F:DNA-binding transcription factor activity"/>
    <property type="evidence" value="ECO:0007669"/>
    <property type="project" value="TreeGrafter"/>
</dbReference>
<dbReference type="GO" id="GO:0006357">
    <property type="term" value="P:regulation of transcription by RNA polymerase II"/>
    <property type="evidence" value="ECO:0007669"/>
    <property type="project" value="TreeGrafter"/>
</dbReference>
<dbReference type="AlphaFoldDB" id="A0A8R1WER3"/>
<reference evidence="10" key="2">
    <citation type="submission" date="2022-06" db="UniProtKB">
        <authorList>
            <consortium name="EnsemblMetazoa"/>
        </authorList>
    </citation>
    <scope>IDENTIFICATION</scope>
    <source>
        <strain evidence="10">p50T (Dazao)</strain>
    </source>
</reference>
<dbReference type="Pfam" id="PF00096">
    <property type="entry name" value="zf-C2H2"/>
    <property type="match status" value="3"/>
</dbReference>
<dbReference type="InterPro" id="IPR013087">
    <property type="entry name" value="Znf_C2H2_type"/>
</dbReference>
<dbReference type="Gene3D" id="3.30.160.60">
    <property type="entry name" value="Classic Zinc Finger"/>
    <property type="match status" value="5"/>
</dbReference>
<dbReference type="KEGG" id="bmor:101743205"/>
<evidence type="ECO:0000313" key="11">
    <source>
        <dbReference type="Proteomes" id="UP000005204"/>
    </source>
</evidence>
<evidence type="ECO:0000313" key="10">
    <source>
        <dbReference type="EnsemblMetazoa" id="XP_004922261.1"/>
    </source>
</evidence>
<evidence type="ECO:0000259" key="9">
    <source>
        <dbReference type="PROSITE" id="PS50157"/>
    </source>
</evidence>
<dbReference type="PANTHER" id="PTHR24404:SF114">
    <property type="entry name" value="KLUMPFUSS, ISOFORM B-RELATED"/>
    <property type="match status" value="1"/>
</dbReference>
<feature type="domain" description="C2H2-type" evidence="9">
    <location>
        <begin position="437"/>
        <end position="465"/>
    </location>
</feature>
<dbReference type="PANTHER" id="PTHR24404">
    <property type="entry name" value="ZINC FINGER PROTEIN"/>
    <property type="match status" value="1"/>
</dbReference>
<proteinExistence type="predicted"/>
<dbReference type="GeneID" id="101743205"/>
<organism evidence="10 11">
    <name type="scientific">Bombyx mori</name>
    <name type="common">Silk moth</name>
    <dbReference type="NCBI Taxonomy" id="7091"/>
    <lineage>
        <taxon>Eukaryota</taxon>
        <taxon>Metazoa</taxon>
        <taxon>Ecdysozoa</taxon>
        <taxon>Arthropoda</taxon>
        <taxon>Hexapoda</taxon>
        <taxon>Insecta</taxon>
        <taxon>Pterygota</taxon>
        <taxon>Neoptera</taxon>
        <taxon>Endopterygota</taxon>
        <taxon>Lepidoptera</taxon>
        <taxon>Glossata</taxon>
        <taxon>Ditrysia</taxon>
        <taxon>Bombycoidea</taxon>
        <taxon>Bombycidae</taxon>
        <taxon>Bombycinae</taxon>
        <taxon>Bombyx</taxon>
    </lineage>
</organism>
<evidence type="ECO:0000256" key="2">
    <source>
        <dbReference type="ARBA" id="ARBA00022723"/>
    </source>
</evidence>
<name>A0A8R1WER3_BOMMO</name>
<dbReference type="SUPFAM" id="SSF57667">
    <property type="entry name" value="beta-beta-alpha zinc fingers"/>
    <property type="match status" value="4"/>
</dbReference>
<keyword evidence="2" id="KW-0479">Metal-binding</keyword>
<dbReference type="GO" id="GO:0005634">
    <property type="term" value="C:nucleus"/>
    <property type="evidence" value="ECO:0007669"/>
    <property type="project" value="UniProtKB-SubCell"/>
</dbReference>
<feature type="domain" description="C2H2-type" evidence="9">
    <location>
        <begin position="497"/>
        <end position="525"/>
    </location>
</feature>